<protein>
    <recommendedName>
        <fullName evidence="3">N-terminal Ras-GEF domain-containing protein</fullName>
    </recommendedName>
</protein>
<organism evidence="4">
    <name type="scientific">Graphocephala atropunctata</name>
    <dbReference type="NCBI Taxonomy" id="36148"/>
    <lineage>
        <taxon>Eukaryota</taxon>
        <taxon>Metazoa</taxon>
        <taxon>Ecdysozoa</taxon>
        <taxon>Arthropoda</taxon>
        <taxon>Hexapoda</taxon>
        <taxon>Insecta</taxon>
        <taxon>Pterygota</taxon>
        <taxon>Neoptera</taxon>
        <taxon>Paraneoptera</taxon>
        <taxon>Hemiptera</taxon>
        <taxon>Auchenorrhyncha</taxon>
        <taxon>Membracoidea</taxon>
        <taxon>Cicadellidae</taxon>
        <taxon>Cicadellinae</taxon>
        <taxon>Cicadellini</taxon>
        <taxon>Graphocephala</taxon>
    </lineage>
</organism>
<dbReference type="AlphaFoldDB" id="A0A1B6LU09"/>
<name>A0A1B6LU09_9HEMI</name>
<reference evidence="4" key="1">
    <citation type="submission" date="2015-11" db="EMBL/GenBank/DDBJ databases">
        <title>De novo transcriptome assembly of four potential Pierce s Disease insect vectors from Arizona vineyards.</title>
        <authorList>
            <person name="Tassone E.E."/>
        </authorList>
    </citation>
    <scope>NUCLEOTIDE SEQUENCE</scope>
</reference>
<evidence type="ECO:0000259" key="3">
    <source>
        <dbReference type="PROSITE" id="PS50212"/>
    </source>
</evidence>
<feature type="non-terminal residue" evidence="4">
    <location>
        <position position="1"/>
    </location>
</feature>
<proteinExistence type="predicted"/>
<accession>A0A1B6LU09</accession>
<feature type="non-terminal residue" evidence="4">
    <location>
        <position position="113"/>
    </location>
</feature>
<sequence>EPLQRNHVTRASVGPCDRSHRCDGKGPSTTKHRVRFANTFPRINRKKKISELHEEGEILLQEEEVEESPATARRKKELVYRDSNLVSGTLEALIQRLVPTPDYRPYRAFLFVV</sequence>
<feature type="domain" description="N-terminal Ras-GEF" evidence="3">
    <location>
        <begin position="81"/>
        <end position="113"/>
    </location>
</feature>
<keyword evidence="1" id="KW-0344">Guanine-nucleotide releasing factor</keyword>
<evidence type="ECO:0000313" key="4">
    <source>
        <dbReference type="EMBL" id="JAT27168.1"/>
    </source>
</evidence>
<dbReference type="InterPro" id="IPR000651">
    <property type="entry name" value="Ras-like_Gua-exchang_fac_N"/>
</dbReference>
<evidence type="ECO:0000256" key="1">
    <source>
        <dbReference type="PROSITE-ProRule" id="PRU00135"/>
    </source>
</evidence>
<dbReference type="GO" id="GO:0005085">
    <property type="term" value="F:guanyl-nucleotide exchange factor activity"/>
    <property type="evidence" value="ECO:0007669"/>
    <property type="project" value="UniProtKB-KW"/>
</dbReference>
<evidence type="ECO:0000256" key="2">
    <source>
        <dbReference type="SAM" id="MobiDB-lite"/>
    </source>
</evidence>
<gene>
    <name evidence="4" type="ORF">g.50286</name>
</gene>
<feature type="region of interest" description="Disordered" evidence="2">
    <location>
        <begin position="1"/>
        <end position="30"/>
    </location>
</feature>
<dbReference type="PROSITE" id="PS50212">
    <property type="entry name" value="RASGEF_NTER"/>
    <property type="match status" value="1"/>
</dbReference>
<dbReference type="EMBL" id="GEBQ01012809">
    <property type="protein sequence ID" value="JAT27168.1"/>
    <property type="molecule type" value="Transcribed_RNA"/>
</dbReference>